<dbReference type="RefSeq" id="WP_089938970.1">
    <property type="nucleotide sequence ID" value="NZ_CAKOEX010000005.1"/>
</dbReference>
<keyword evidence="1" id="KW-0472">Membrane</keyword>
<reference evidence="2 3" key="1">
    <citation type="submission" date="2018-04" db="EMBL/GenBank/DDBJ databases">
        <title>Genomic Encyclopedia of Type Strains, Phase IV (KMG-IV): sequencing the most valuable type-strain genomes for metagenomic binning, comparative biology and taxonomic classification.</title>
        <authorList>
            <person name="Goeker M."/>
        </authorList>
    </citation>
    <scope>NUCLEOTIDE SEQUENCE [LARGE SCALE GENOMIC DNA]</scope>
    <source>
        <strain evidence="2 3">DSM 28795</strain>
    </source>
</reference>
<keyword evidence="3" id="KW-1185">Reference proteome</keyword>
<feature type="transmembrane region" description="Helical" evidence="1">
    <location>
        <begin position="121"/>
        <end position="139"/>
    </location>
</feature>
<protein>
    <submittedName>
        <fullName evidence="2">Uncharacterized protein</fullName>
    </submittedName>
</protein>
<name>A0A2U1D7W1_9LACO</name>
<dbReference type="Proteomes" id="UP000245433">
    <property type="component" value="Unassembled WGS sequence"/>
</dbReference>
<feature type="transmembrane region" description="Helical" evidence="1">
    <location>
        <begin position="88"/>
        <end position="109"/>
    </location>
</feature>
<feature type="transmembrane region" description="Helical" evidence="1">
    <location>
        <begin position="21"/>
        <end position="39"/>
    </location>
</feature>
<sequence>MDKIVTIRWIGWIKKLKRQQALAISVTFLVIVLLIMFQGNSSDYRQLNWQQIVLATYFLWSFSPAGEQLAYRAFPYNKPRFQYQVTTWYQWGQALLFAGAFFVASLLIWRPQYLADISSKIAFATIIGFAAMWFHRWLLARVINKKDE</sequence>
<dbReference type="OrthoDB" id="2151769at2"/>
<gene>
    <name evidence="2" type="ORF">C7384_10674</name>
</gene>
<organism evidence="2 3">
    <name type="scientific">Convivina intestini</name>
    <dbReference type="NCBI Taxonomy" id="1505726"/>
    <lineage>
        <taxon>Bacteria</taxon>
        <taxon>Bacillati</taxon>
        <taxon>Bacillota</taxon>
        <taxon>Bacilli</taxon>
        <taxon>Lactobacillales</taxon>
        <taxon>Lactobacillaceae</taxon>
        <taxon>Convivina</taxon>
    </lineage>
</organism>
<proteinExistence type="predicted"/>
<keyword evidence="1" id="KW-0812">Transmembrane</keyword>
<evidence type="ECO:0000256" key="1">
    <source>
        <dbReference type="SAM" id="Phobius"/>
    </source>
</evidence>
<evidence type="ECO:0000313" key="2">
    <source>
        <dbReference type="EMBL" id="PVY83760.1"/>
    </source>
</evidence>
<keyword evidence="1" id="KW-1133">Transmembrane helix</keyword>
<accession>A0A2U1D7W1</accession>
<dbReference type="EMBL" id="QEKT01000006">
    <property type="protein sequence ID" value="PVY83760.1"/>
    <property type="molecule type" value="Genomic_DNA"/>
</dbReference>
<comment type="caution">
    <text evidence="2">The sequence shown here is derived from an EMBL/GenBank/DDBJ whole genome shotgun (WGS) entry which is preliminary data.</text>
</comment>
<evidence type="ECO:0000313" key="3">
    <source>
        <dbReference type="Proteomes" id="UP000245433"/>
    </source>
</evidence>
<dbReference type="AlphaFoldDB" id="A0A2U1D7W1"/>